<protein>
    <submittedName>
        <fullName evidence="2">Uncharacterized protein</fullName>
    </submittedName>
</protein>
<dbReference type="Proteomes" id="UP000585836">
    <property type="component" value="Unassembled WGS sequence"/>
</dbReference>
<evidence type="ECO:0000256" key="1">
    <source>
        <dbReference type="SAM" id="MobiDB-lite"/>
    </source>
</evidence>
<feature type="compositionally biased region" description="Low complexity" evidence="1">
    <location>
        <begin position="75"/>
        <end position="100"/>
    </location>
</feature>
<feature type="region of interest" description="Disordered" evidence="1">
    <location>
        <begin position="75"/>
        <end position="103"/>
    </location>
</feature>
<sequence>MAESRPEWLKLSATPQLLLQQELFAWPRLLQDLVRRIGRWCDPLQPSSSLVQRIAPAVPCCRVHTPMRPTAPVAGAPPATGPHGRIASPPARVPARPGGAEDCVPRHQPEAEPALLVRLFPAGPHRARTALPPGPDRLRRPFAGPPPRNPPRPPVPSPGGGGPFRSPAPVRPVRSPWPATGPPVPSPPDGSTTGELRKRPRPPRRRHPLGPLRPPRPAQGVMQYRGEPRGIEGDNCDASAGCG</sequence>
<comment type="caution">
    <text evidence="2">The sequence shown here is derived from an EMBL/GenBank/DDBJ whole genome shotgun (WGS) entry which is preliminary data.</text>
</comment>
<accession>A0A7W9PZL4</accession>
<keyword evidence="3" id="KW-1185">Reference proteome</keyword>
<dbReference type="EMBL" id="JACHJK010000013">
    <property type="protein sequence ID" value="MBB5930893.1"/>
    <property type="molecule type" value="Genomic_DNA"/>
</dbReference>
<evidence type="ECO:0000313" key="2">
    <source>
        <dbReference type="EMBL" id="MBB5930893.1"/>
    </source>
</evidence>
<organism evidence="2 3">
    <name type="scientific">Streptomyces echinatus</name>
    <dbReference type="NCBI Taxonomy" id="67293"/>
    <lineage>
        <taxon>Bacteria</taxon>
        <taxon>Bacillati</taxon>
        <taxon>Actinomycetota</taxon>
        <taxon>Actinomycetes</taxon>
        <taxon>Kitasatosporales</taxon>
        <taxon>Streptomycetaceae</taxon>
        <taxon>Streptomyces</taxon>
    </lineage>
</organism>
<gene>
    <name evidence="2" type="ORF">FHS34_006400</name>
</gene>
<name>A0A7W9PZL4_9ACTN</name>
<feature type="region of interest" description="Disordered" evidence="1">
    <location>
        <begin position="125"/>
        <end position="243"/>
    </location>
</feature>
<feature type="compositionally biased region" description="Pro residues" evidence="1">
    <location>
        <begin position="179"/>
        <end position="188"/>
    </location>
</feature>
<dbReference type="AlphaFoldDB" id="A0A7W9PZL4"/>
<proteinExistence type="predicted"/>
<feature type="compositionally biased region" description="Pro residues" evidence="1">
    <location>
        <begin position="143"/>
        <end position="157"/>
    </location>
</feature>
<reference evidence="2 3" key="1">
    <citation type="submission" date="2020-08" db="EMBL/GenBank/DDBJ databases">
        <title>Genomic Encyclopedia of Type Strains, Phase III (KMG-III): the genomes of soil and plant-associated and newly described type strains.</title>
        <authorList>
            <person name="Whitman W."/>
        </authorList>
    </citation>
    <scope>NUCLEOTIDE SEQUENCE [LARGE SCALE GENOMIC DNA]</scope>
    <source>
        <strain evidence="2 3">CECT 3313</strain>
    </source>
</reference>
<feature type="compositionally biased region" description="Low complexity" evidence="1">
    <location>
        <begin position="164"/>
        <end position="178"/>
    </location>
</feature>
<feature type="compositionally biased region" description="Basic residues" evidence="1">
    <location>
        <begin position="198"/>
        <end position="208"/>
    </location>
</feature>
<evidence type="ECO:0000313" key="3">
    <source>
        <dbReference type="Proteomes" id="UP000585836"/>
    </source>
</evidence>